<proteinExistence type="predicted"/>
<gene>
    <name evidence="1" type="ORF">GCM10023195_76850</name>
</gene>
<organism evidence="1 2">
    <name type="scientific">Actinoallomurus liliacearum</name>
    <dbReference type="NCBI Taxonomy" id="1080073"/>
    <lineage>
        <taxon>Bacteria</taxon>
        <taxon>Bacillati</taxon>
        <taxon>Actinomycetota</taxon>
        <taxon>Actinomycetes</taxon>
        <taxon>Streptosporangiales</taxon>
        <taxon>Thermomonosporaceae</taxon>
        <taxon>Actinoallomurus</taxon>
    </lineage>
</organism>
<name>A0ABP8TYE1_9ACTN</name>
<dbReference type="EMBL" id="BAABHJ010000039">
    <property type="protein sequence ID" value="GAA4617237.1"/>
    <property type="molecule type" value="Genomic_DNA"/>
</dbReference>
<dbReference type="Proteomes" id="UP001500212">
    <property type="component" value="Unassembled WGS sequence"/>
</dbReference>
<reference evidence="2" key="1">
    <citation type="journal article" date="2019" name="Int. J. Syst. Evol. Microbiol.">
        <title>The Global Catalogue of Microorganisms (GCM) 10K type strain sequencing project: providing services to taxonomists for standard genome sequencing and annotation.</title>
        <authorList>
            <consortium name="The Broad Institute Genomics Platform"/>
            <consortium name="The Broad Institute Genome Sequencing Center for Infectious Disease"/>
            <person name="Wu L."/>
            <person name="Ma J."/>
        </authorList>
    </citation>
    <scope>NUCLEOTIDE SEQUENCE [LARGE SCALE GENOMIC DNA]</scope>
    <source>
        <strain evidence="2">JCM 17938</strain>
    </source>
</reference>
<evidence type="ECO:0000313" key="1">
    <source>
        <dbReference type="EMBL" id="GAA4617237.1"/>
    </source>
</evidence>
<evidence type="ECO:0008006" key="3">
    <source>
        <dbReference type="Google" id="ProtNLM"/>
    </source>
</evidence>
<evidence type="ECO:0000313" key="2">
    <source>
        <dbReference type="Proteomes" id="UP001500212"/>
    </source>
</evidence>
<sequence>MADIEIGTAVRHRTWTGTTGTVVGIDGPWLSVAWHNSCVIDELKADDVDVWADAPAELREWRGGLGRLGGITEPYRVVPVTGGL</sequence>
<keyword evidence="2" id="KW-1185">Reference proteome</keyword>
<comment type="caution">
    <text evidence="1">The sequence shown here is derived from an EMBL/GenBank/DDBJ whole genome shotgun (WGS) entry which is preliminary data.</text>
</comment>
<accession>A0ABP8TYE1</accession>
<protein>
    <recommendedName>
        <fullName evidence="3">DUF1918 domain-containing protein</fullName>
    </recommendedName>
</protein>